<gene>
    <name evidence="2" type="ORF">C5E45_34805</name>
</gene>
<feature type="region of interest" description="Disordered" evidence="1">
    <location>
        <begin position="25"/>
        <end position="46"/>
    </location>
</feature>
<dbReference type="Gene3D" id="1.10.10.60">
    <property type="entry name" value="Homeodomain-like"/>
    <property type="match status" value="2"/>
</dbReference>
<organism evidence="2 3">
    <name type="scientific">Nocardia nova</name>
    <dbReference type="NCBI Taxonomy" id="37330"/>
    <lineage>
        <taxon>Bacteria</taxon>
        <taxon>Bacillati</taxon>
        <taxon>Actinomycetota</taxon>
        <taxon>Actinomycetes</taxon>
        <taxon>Mycobacteriales</taxon>
        <taxon>Nocardiaceae</taxon>
        <taxon>Nocardia</taxon>
    </lineage>
</organism>
<dbReference type="Proteomes" id="UP000239874">
    <property type="component" value="Unassembled WGS sequence"/>
</dbReference>
<reference evidence="2 3" key="1">
    <citation type="submission" date="2018-02" db="EMBL/GenBank/DDBJ databases">
        <title>8 Nocardia nova and 1 Nocardia cyriacigeorgica strain used for evolution to TMP-SMX.</title>
        <authorList>
            <person name="Mehta H."/>
            <person name="Weng J."/>
            <person name="Shamoo Y."/>
        </authorList>
    </citation>
    <scope>NUCLEOTIDE SEQUENCE [LARGE SCALE GENOMIC DNA]</scope>
    <source>
        <strain evidence="2 3">MDA3139</strain>
    </source>
</reference>
<protein>
    <submittedName>
        <fullName evidence="2">Uncharacterized protein</fullName>
    </submittedName>
</protein>
<comment type="caution">
    <text evidence="2">The sequence shown here is derived from an EMBL/GenBank/DDBJ whole genome shotgun (WGS) entry which is preliminary data.</text>
</comment>
<proteinExistence type="predicted"/>
<evidence type="ECO:0000256" key="1">
    <source>
        <dbReference type="SAM" id="MobiDB-lite"/>
    </source>
</evidence>
<evidence type="ECO:0000313" key="2">
    <source>
        <dbReference type="EMBL" id="PPJ27499.1"/>
    </source>
</evidence>
<accession>A0A2S6A542</accession>
<name>A0A2S6A542_9NOCA</name>
<sequence length="146" mass="16231">MDVGGAYSNTKAQVDALEELRRKLPDPSVAVPSPVEKAQSGRARRLGPDQVQQLITGYRSGETVYQLGARFGIERRTVSAILHRNNVPMRRRGLSAEQIDDAIHLYKLGWSLARIGQRLGVDPTTVLNKLRRLGIPTRDTHGRPRA</sequence>
<dbReference type="EMBL" id="PSZC01000063">
    <property type="protein sequence ID" value="PPJ27499.1"/>
    <property type="molecule type" value="Genomic_DNA"/>
</dbReference>
<evidence type="ECO:0000313" key="3">
    <source>
        <dbReference type="Proteomes" id="UP000239874"/>
    </source>
</evidence>
<dbReference type="AlphaFoldDB" id="A0A2S6A542"/>